<sequence>MRVSDDVPTTIWCGGKCYVIVNIRSFAFQSRFEWVSPVIRSPDAVISLGSMHSERFPEIQFFFNFVTTGLIISPCTILLFSPKVELTTLFATYSNGDENKVIDSTFGKTKKS</sequence>
<keyword evidence="1" id="KW-0472">Membrane</keyword>
<keyword evidence="1" id="KW-0812">Transmembrane</keyword>
<proteinExistence type="predicted"/>
<evidence type="ECO:0000256" key="1">
    <source>
        <dbReference type="SAM" id="Phobius"/>
    </source>
</evidence>
<dbReference type="Proteomes" id="UP001054945">
    <property type="component" value="Unassembled WGS sequence"/>
</dbReference>
<comment type="caution">
    <text evidence="2">The sequence shown here is derived from an EMBL/GenBank/DDBJ whole genome shotgun (WGS) entry which is preliminary data.</text>
</comment>
<evidence type="ECO:0000313" key="2">
    <source>
        <dbReference type="EMBL" id="GIX86158.1"/>
    </source>
</evidence>
<accession>A0AAV4NN94</accession>
<keyword evidence="3" id="KW-1185">Reference proteome</keyword>
<evidence type="ECO:0000313" key="3">
    <source>
        <dbReference type="Proteomes" id="UP001054945"/>
    </source>
</evidence>
<name>A0AAV4NN94_CAEEX</name>
<protein>
    <submittedName>
        <fullName evidence="2">Uncharacterized protein</fullName>
    </submittedName>
</protein>
<dbReference type="AlphaFoldDB" id="A0AAV4NN94"/>
<organism evidence="2 3">
    <name type="scientific">Caerostris extrusa</name>
    <name type="common">Bark spider</name>
    <name type="synonym">Caerostris bankana</name>
    <dbReference type="NCBI Taxonomy" id="172846"/>
    <lineage>
        <taxon>Eukaryota</taxon>
        <taxon>Metazoa</taxon>
        <taxon>Ecdysozoa</taxon>
        <taxon>Arthropoda</taxon>
        <taxon>Chelicerata</taxon>
        <taxon>Arachnida</taxon>
        <taxon>Araneae</taxon>
        <taxon>Araneomorphae</taxon>
        <taxon>Entelegynae</taxon>
        <taxon>Araneoidea</taxon>
        <taxon>Araneidae</taxon>
        <taxon>Caerostris</taxon>
    </lineage>
</organism>
<keyword evidence="1" id="KW-1133">Transmembrane helix</keyword>
<dbReference type="EMBL" id="BPLR01021115">
    <property type="protein sequence ID" value="GIX86158.1"/>
    <property type="molecule type" value="Genomic_DNA"/>
</dbReference>
<gene>
    <name evidence="2" type="ORF">CEXT_188981</name>
</gene>
<feature type="transmembrane region" description="Helical" evidence="1">
    <location>
        <begin position="61"/>
        <end position="80"/>
    </location>
</feature>
<reference evidence="2 3" key="1">
    <citation type="submission" date="2021-06" db="EMBL/GenBank/DDBJ databases">
        <title>Caerostris extrusa draft genome.</title>
        <authorList>
            <person name="Kono N."/>
            <person name="Arakawa K."/>
        </authorList>
    </citation>
    <scope>NUCLEOTIDE SEQUENCE [LARGE SCALE GENOMIC DNA]</scope>
</reference>